<dbReference type="Proteomes" id="UP000018468">
    <property type="component" value="Linkage group LG4"/>
</dbReference>
<feature type="signal peptide" evidence="7">
    <location>
        <begin position="1"/>
        <end position="21"/>
    </location>
</feature>
<dbReference type="GO" id="GO:0016740">
    <property type="term" value="F:transferase activity"/>
    <property type="evidence" value="ECO:0007669"/>
    <property type="project" value="UniProtKB-KW"/>
</dbReference>
<dbReference type="OMA" id="GMYVTGC"/>
<reference evidence="8" key="3">
    <citation type="submission" date="2025-09" db="UniProtKB">
        <authorList>
            <consortium name="Ensembl"/>
        </authorList>
    </citation>
    <scope>IDENTIFICATION</scope>
</reference>
<evidence type="ECO:0000256" key="2">
    <source>
        <dbReference type="ARBA" id="ARBA00011982"/>
    </source>
</evidence>
<dbReference type="GeneTree" id="ENSGT00390000017291"/>
<organism evidence="8 9">
    <name type="scientific">Lepisosteus oculatus</name>
    <name type="common">Spotted gar</name>
    <dbReference type="NCBI Taxonomy" id="7918"/>
    <lineage>
        <taxon>Eukaryota</taxon>
        <taxon>Metazoa</taxon>
        <taxon>Chordata</taxon>
        <taxon>Craniata</taxon>
        <taxon>Vertebrata</taxon>
        <taxon>Euteleostomi</taxon>
        <taxon>Actinopterygii</taxon>
        <taxon>Neopterygii</taxon>
        <taxon>Holostei</taxon>
        <taxon>Semionotiformes</taxon>
        <taxon>Lepisosteidae</taxon>
        <taxon>Lepisosteus</taxon>
    </lineage>
</organism>
<comment type="similarity">
    <text evidence="1">Belongs to the ADP-ribosyl cyclase family.</text>
</comment>
<keyword evidence="5" id="KW-0520">NAD</keyword>
<dbReference type="SUPFAM" id="SSF52309">
    <property type="entry name" value="N-(deoxy)ribosyltransferase-like"/>
    <property type="match status" value="1"/>
</dbReference>
<dbReference type="eggNOG" id="ENOG502S1HV">
    <property type="taxonomic scope" value="Eukaryota"/>
</dbReference>
<dbReference type="GO" id="GO:0005886">
    <property type="term" value="C:plasma membrane"/>
    <property type="evidence" value="ECO:0000318"/>
    <property type="project" value="GO_Central"/>
</dbReference>
<evidence type="ECO:0000256" key="7">
    <source>
        <dbReference type="SAM" id="SignalP"/>
    </source>
</evidence>
<evidence type="ECO:0000256" key="3">
    <source>
        <dbReference type="ARBA" id="ARBA00022679"/>
    </source>
</evidence>
<dbReference type="InterPro" id="IPR003193">
    <property type="entry name" value="ADP-ribosyl_cyclase"/>
</dbReference>
<accession>W5MUE2</accession>
<evidence type="ECO:0000256" key="6">
    <source>
        <dbReference type="ARBA" id="ARBA00023157"/>
    </source>
</evidence>
<sequence length="272" mass="31215">MSKPFIGVVILLFLFSGKSRTDKGTTQNIKEIIIGRCYSYVKIVHPSSRYNCEEIWRDFQDAVLNKGPCNVHVEDYDKLFQTAKQTLPCNKLLFWSQTHEFVHSLSAVTHLFITLEDTLIGYMFNDLTWCGQTNHTGFDFNSCPEWSTCEHHPVSSLWKKASEYFAYSSCGNITVMLNGSIEKAFNKESMFGSVEINSLDPRKINHVNIKVIDDLEGPFREPCTSGSILDLIKILQNRGFQWTCTENEMMKPDYMPVHWLSRGDKSKIVADK</sequence>
<dbReference type="Gene3D" id="3.40.50.720">
    <property type="entry name" value="NAD(P)-binding Rossmann-like Domain"/>
    <property type="match status" value="1"/>
</dbReference>
<evidence type="ECO:0000313" key="9">
    <source>
        <dbReference type="Proteomes" id="UP000018468"/>
    </source>
</evidence>
<dbReference type="AlphaFoldDB" id="W5MUE2"/>
<keyword evidence="3" id="KW-0808">Transferase</keyword>
<keyword evidence="9" id="KW-1185">Reference proteome</keyword>
<protein>
    <recommendedName>
        <fullName evidence="2">ADP-ribosyl cyclase/cyclic ADP-ribose hydrolase</fullName>
        <ecNumber evidence="2">3.2.2.6</ecNumber>
    </recommendedName>
</protein>
<dbReference type="Pfam" id="PF02267">
    <property type="entry name" value="Rib_hydrolayse"/>
    <property type="match status" value="1"/>
</dbReference>
<evidence type="ECO:0000313" key="8">
    <source>
        <dbReference type="Ensembl" id="ENSLOCP00000012001.1"/>
    </source>
</evidence>
<dbReference type="HOGENOM" id="CLU_067834_0_0_1"/>
<dbReference type="Ensembl" id="ENSLOCT00000012022.1">
    <property type="protein sequence ID" value="ENSLOCP00000012001.1"/>
    <property type="gene ID" value="ENSLOCG00000009822.1"/>
</dbReference>
<dbReference type="Bgee" id="ENSLOCG00000009822">
    <property type="expression patterns" value="Expressed in pharyngeal gill and 9 other cell types or tissues"/>
</dbReference>
<keyword evidence="6" id="KW-1015">Disulfide bond</keyword>
<reference evidence="9" key="1">
    <citation type="submission" date="2011-12" db="EMBL/GenBank/DDBJ databases">
        <title>The Draft Genome of Lepisosteus oculatus.</title>
        <authorList>
            <consortium name="The Broad Institute Genome Assembly &amp; Analysis Group"/>
            <consortium name="Computational R&amp;D Group"/>
            <consortium name="and Sequencing Platform"/>
            <person name="Di Palma F."/>
            <person name="Alfoldi J."/>
            <person name="Johnson J."/>
            <person name="Berlin A."/>
            <person name="Gnerre S."/>
            <person name="Jaffe D."/>
            <person name="MacCallum I."/>
            <person name="Young S."/>
            <person name="Walker B.J."/>
            <person name="Lander E.S."/>
            <person name="Lindblad-Toh K."/>
        </authorList>
    </citation>
    <scope>NUCLEOTIDE SEQUENCE [LARGE SCALE GENOMIC DNA]</scope>
</reference>
<dbReference type="CDD" id="cd04759">
    <property type="entry name" value="Rib_hydrolase"/>
    <property type="match status" value="1"/>
</dbReference>
<evidence type="ECO:0000256" key="1">
    <source>
        <dbReference type="ARBA" id="ARBA00005406"/>
    </source>
</evidence>
<dbReference type="EC" id="3.2.2.6" evidence="2"/>
<dbReference type="EMBL" id="AHAT01001112">
    <property type="status" value="NOT_ANNOTATED_CDS"/>
    <property type="molecule type" value="Genomic_DNA"/>
</dbReference>
<dbReference type="Gene3D" id="1.20.82.10">
    <property type="entry name" value="ADP Ribosyl Cyclase, Chain A, domain 1"/>
    <property type="match status" value="1"/>
</dbReference>
<dbReference type="GO" id="GO:0016849">
    <property type="term" value="F:phosphorus-oxygen lyase activity"/>
    <property type="evidence" value="ECO:0000318"/>
    <property type="project" value="GO_Central"/>
</dbReference>
<dbReference type="PANTHER" id="PTHR10912:SF8">
    <property type="entry name" value="ADP-RIBOSYL CYCLASE_CYCLIC ADP-RIBOSE HYDROLASE"/>
    <property type="match status" value="1"/>
</dbReference>
<dbReference type="PANTHER" id="PTHR10912">
    <property type="entry name" value="ADP-RIBOSYL CYCLASE"/>
    <property type="match status" value="1"/>
</dbReference>
<keyword evidence="4" id="KW-0378">Hydrolase</keyword>
<evidence type="ECO:0000256" key="4">
    <source>
        <dbReference type="ARBA" id="ARBA00022801"/>
    </source>
</evidence>
<proteinExistence type="inferred from homology"/>
<dbReference type="STRING" id="7918.ENSLOCP00000012001"/>
<dbReference type="GO" id="GO:0061809">
    <property type="term" value="F:NAD+ nucleosidase activity, cyclic ADP-ribose generating"/>
    <property type="evidence" value="ECO:0007669"/>
    <property type="project" value="UniProtKB-EC"/>
</dbReference>
<keyword evidence="7" id="KW-0732">Signal</keyword>
<name>W5MUE2_LEPOC</name>
<evidence type="ECO:0000256" key="5">
    <source>
        <dbReference type="ARBA" id="ARBA00023027"/>
    </source>
</evidence>
<dbReference type="GO" id="GO:0030890">
    <property type="term" value="P:positive regulation of B cell proliferation"/>
    <property type="evidence" value="ECO:0000318"/>
    <property type="project" value="GO_Central"/>
</dbReference>
<feature type="chain" id="PRO_5004866693" description="ADP-ribosyl cyclase/cyclic ADP-ribose hydrolase" evidence="7">
    <location>
        <begin position="22"/>
        <end position="272"/>
    </location>
</feature>
<reference evidence="8" key="2">
    <citation type="submission" date="2025-08" db="UniProtKB">
        <authorList>
            <consortium name="Ensembl"/>
        </authorList>
    </citation>
    <scope>IDENTIFICATION</scope>
</reference>
<dbReference type="InParanoid" id="W5MUE2"/>